<evidence type="ECO:0000259" key="11">
    <source>
        <dbReference type="Pfam" id="PF00133"/>
    </source>
</evidence>
<keyword evidence="7" id="KW-0067">ATP-binding</keyword>
<dbReference type="GO" id="GO:0005524">
    <property type="term" value="F:ATP binding"/>
    <property type="evidence" value="ECO:0007669"/>
    <property type="project" value="UniProtKB-KW"/>
</dbReference>
<protein>
    <recommendedName>
        <fullName evidence="3">valine--tRNA ligase</fullName>
        <ecNumber evidence="3">6.1.1.9</ecNumber>
    </recommendedName>
    <alternativeName>
        <fullName evidence="10">Valyl-tRNA synthetase</fullName>
    </alternativeName>
</protein>
<comment type="subunit">
    <text evidence="2">Monomer.</text>
</comment>
<keyword evidence="6" id="KW-0547">Nucleotide-binding</keyword>
<dbReference type="PANTHER" id="PTHR11946">
    <property type="entry name" value="VALYL-TRNA SYNTHETASES"/>
    <property type="match status" value="1"/>
</dbReference>
<evidence type="ECO:0000256" key="6">
    <source>
        <dbReference type="ARBA" id="ARBA00022741"/>
    </source>
</evidence>
<evidence type="ECO:0000256" key="8">
    <source>
        <dbReference type="ARBA" id="ARBA00022917"/>
    </source>
</evidence>
<dbReference type="GO" id="GO:0004832">
    <property type="term" value="F:valine-tRNA ligase activity"/>
    <property type="evidence" value="ECO:0007669"/>
    <property type="project" value="UniProtKB-EC"/>
</dbReference>
<organism evidence="12">
    <name type="scientific">Hyperionvirus sp</name>
    <dbReference type="NCBI Taxonomy" id="2487770"/>
    <lineage>
        <taxon>Viruses</taxon>
        <taxon>Varidnaviria</taxon>
        <taxon>Bamfordvirae</taxon>
        <taxon>Nucleocytoviricota</taxon>
        <taxon>Megaviricetes</taxon>
        <taxon>Imitervirales</taxon>
        <taxon>Mimiviridae</taxon>
        <taxon>Klosneuvirinae</taxon>
    </lineage>
</organism>
<evidence type="ECO:0000256" key="4">
    <source>
        <dbReference type="ARBA" id="ARBA00022490"/>
    </source>
</evidence>
<name>A0A3G5A9A1_9VIRU</name>
<evidence type="ECO:0000256" key="5">
    <source>
        <dbReference type="ARBA" id="ARBA00022598"/>
    </source>
</evidence>
<sequence>MDKHYDFKVFEEEVLGLWERGRYFNRETGKKFSLVMPLPNVTGRLHIGHALNNTLQDILVRMKRMDGFEIMWVPGTDHAGIATQHVVDKKLSKEGKNSRAMTREAFIEEVWKWKAEYGRVIVGQLKNLGCSCNWDKERFTLDEKFCKLVRGTFVEMYRRDLIYRGKYITNWCCRCRTVLADEEVEQEDVKGVMYYIRYMFEGEPEVSGKYIVIATTRPETLFGDSAVGVNPGCADADLKGKRCIVPIVRRSVPIIMDKLILPTVGTGMIKITPSMDKLDYKLAQKHKLDVIEILDKDNALLKEWEIYGYSGKIGGMREKIVAALDKLGLLEKIEECDTKEKCCYRCKGGIEYSVSDQFYVRMGPLGEKIKGTDSKFYPEHQKNIFDSWLNNITDWCISRQIVWGHPIPVAYCLDCNHINVSEADLTKCEKCSSVSLRKETDVLDTWFSSWLWSFGVFDEVDSKKYFPLDVVVTGSDILFFWIIKMMMASVEFKGVMPFKDIFFAWSDKGQRWSQNGKDAGQRDRPE</sequence>
<dbReference type="EMBL" id="MK072391">
    <property type="protein sequence ID" value="AYV83662.1"/>
    <property type="molecule type" value="Genomic_DNA"/>
</dbReference>
<evidence type="ECO:0000256" key="3">
    <source>
        <dbReference type="ARBA" id="ARBA00013169"/>
    </source>
</evidence>
<dbReference type="EC" id="6.1.1.9" evidence="3"/>
<keyword evidence="8" id="KW-0648">Protein biosynthesis</keyword>
<keyword evidence="5 12" id="KW-0436">Ligase</keyword>
<evidence type="ECO:0000256" key="2">
    <source>
        <dbReference type="ARBA" id="ARBA00011245"/>
    </source>
</evidence>
<dbReference type="PANTHER" id="PTHR11946:SF93">
    <property type="entry name" value="VALINE--TRNA LIGASE, CHLOROPLASTIC_MITOCHONDRIAL 2"/>
    <property type="match status" value="1"/>
</dbReference>
<keyword evidence="9" id="KW-0030">Aminoacyl-tRNA synthetase</keyword>
<evidence type="ECO:0000256" key="9">
    <source>
        <dbReference type="ARBA" id="ARBA00023146"/>
    </source>
</evidence>
<dbReference type="Pfam" id="PF00133">
    <property type="entry name" value="tRNA-synt_1"/>
    <property type="match status" value="1"/>
</dbReference>
<dbReference type="SUPFAM" id="SSF50677">
    <property type="entry name" value="ValRS/IleRS/LeuRS editing domain"/>
    <property type="match status" value="1"/>
</dbReference>
<dbReference type="FunFam" id="3.40.50.620:FF:000032">
    <property type="entry name" value="Valine--tRNA ligase"/>
    <property type="match status" value="1"/>
</dbReference>
<evidence type="ECO:0000256" key="7">
    <source>
        <dbReference type="ARBA" id="ARBA00022840"/>
    </source>
</evidence>
<dbReference type="GO" id="GO:0002161">
    <property type="term" value="F:aminoacyl-tRNA deacylase activity"/>
    <property type="evidence" value="ECO:0007669"/>
    <property type="project" value="InterPro"/>
</dbReference>
<evidence type="ECO:0000256" key="10">
    <source>
        <dbReference type="ARBA" id="ARBA00029936"/>
    </source>
</evidence>
<evidence type="ECO:0000313" key="12">
    <source>
        <dbReference type="EMBL" id="AYV83662.1"/>
    </source>
</evidence>
<comment type="subcellular location">
    <subcellularLocation>
        <location evidence="1">Cytoplasm</location>
    </subcellularLocation>
</comment>
<evidence type="ECO:0000256" key="1">
    <source>
        <dbReference type="ARBA" id="ARBA00004496"/>
    </source>
</evidence>
<gene>
    <name evidence="12" type="ORF">Hyperionvirus9_79</name>
</gene>
<dbReference type="PROSITE" id="PS00178">
    <property type="entry name" value="AA_TRNA_LIGASE_I"/>
    <property type="match status" value="1"/>
</dbReference>
<accession>A0A3G5A9A1</accession>
<dbReference type="Gene3D" id="3.90.740.10">
    <property type="entry name" value="Valyl/Leucyl/Isoleucyl-tRNA synthetase, editing domain"/>
    <property type="match status" value="1"/>
</dbReference>
<proteinExistence type="predicted"/>
<dbReference type="InterPro" id="IPR001412">
    <property type="entry name" value="aa-tRNA-synth_I_CS"/>
</dbReference>
<dbReference type="InterPro" id="IPR002303">
    <property type="entry name" value="Valyl-tRNA_ligase"/>
</dbReference>
<reference evidence="12" key="1">
    <citation type="submission" date="2018-10" db="EMBL/GenBank/DDBJ databases">
        <title>Hidden diversity of soil giant viruses.</title>
        <authorList>
            <person name="Schulz F."/>
            <person name="Alteio L."/>
            <person name="Goudeau D."/>
            <person name="Ryan E.M."/>
            <person name="Malmstrom R.R."/>
            <person name="Blanchard J."/>
            <person name="Woyke T."/>
        </authorList>
    </citation>
    <scope>NUCLEOTIDE SEQUENCE</scope>
    <source>
        <strain evidence="12">HYV1</strain>
    </source>
</reference>
<dbReference type="InterPro" id="IPR009008">
    <property type="entry name" value="Val/Leu/Ile-tRNA-synth_edit"/>
</dbReference>
<dbReference type="InterPro" id="IPR014729">
    <property type="entry name" value="Rossmann-like_a/b/a_fold"/>
</dbReference>
<dbReference type="Gene3D" id="3.40.50.620">
    <property type="entry name" value="HUPs"/>
    <property type="match status" value="2"/>
</dbReference>
<dbReference type="PRINTS" id="PR00986">
    <property type="entry name" value="TRNASYNTHVAL"/>
</dbReference>
<dbReference type="SUPFAM" id="SSF52374">
    <property type="entry name" value="Nucleotidylyl transferase"/>
    <property type="match status" value="1"/>
</dbReference>
<keyword evidence="4" id="KW-0963">Cytoplasm</keyword>
<dbReference type="InterPro" id="IPR002300">
    <property type="entry name" value="aa-tRNA-synth_Ia"/>
</dbReference>
<feature type="domain" description="Aminoacyl-tRNA synthetase class Ia" evidence="11">
    <location>
        <begin position="16"/>
        <end position="503"/>
    </location>
</feature>